<comment type="caution">
    <text evidence="1">The sequence shown here is derived from an EMBL/GenBank/DDBJ whole genome shotgun (WGS) entry which is preliminary data.</text>
</comment>
<proteinExistence type="predicted"/>
<dbReference type="EMBL" id="JBHSXX010000001">
    <property type="protein sequence ID" value="MFC6870814.1"/>
    <property type="molecule type" value="Genomic_DNA"/>
</dbReference>
<protein>
    <recommendedName>
        <fullName evidence="3">Transcriptional regulator PadR-like family protein</fullName>
    </recommendedName>
</protein>
<gene>
    <name evidence="1" type="ORF">ACFQGD_27155</name>
</gene>
<sequence length="86" mass="9583">MNQPLFDHYLFLALREVARGDVSMDVVTGELRRYGAPVPARIVDALADLQYGGYLRARVTGDRPWSLLELTPPGMRLLADWLPSAA</sequence>
<evidence type="ECO:0008006" key="3">
    <source>
        <dbReference type="Google" id="ProtNLM"/>
    </source>
</evidence>
<evidence type="ECO:0000313" key="1">
    <source>
        <dbReference type="EMBL" id="MFC6870814.1"/>
    </source>
</evidence>
<dbReference type="RefSeq" id="WP_345393728.1">
    <property type="nucleotide sequence ID" value="NZ_BAABLA010000020.1"/>
</dbReference>
<evidence type="ECO:0000313" key="2">
    <source>
        <dbReference type="Proteomes" id="UP001596337"/>
    </source>
</evidence>
<name>A0ABW2C7M7_9PSEU</name>
<accession>A0ABW2C7M7</accession>
<dbReference type="Proteomes" id="UP001596337">
    <property type="component" value="Unassembled WGS sequence"/>
</dbReference>
<keyword evidence="2" id="KW-1185">Reference proteome</keyword>
<reference evidence="2" key="1">
    <citation type="journal article" date="2019" name="Int. J. Syst. Evol. Microbiol.">
        <title>The Global Catalogue of Microorganisms (GCM) 10K type strain sequencing project: providing services to taxonomists for standard genome sequencing and annotation.</title>
        <authorList>
            <consortium name="The Broad Institute Genomics Platform"/>
            <consortium name="The Broad Institute Genome Sequencing Center for Infectious Disease"/>
            <person name="Wu L."/>
            <person name="Ma J."/>
        </authorList>
    </citation>
    <scope>NUCLEOTIDE SEQUENCE [LARGE SCALE GENOMIC DNA]</scope>
    <source>
        <strain evidence="2">KCTC 32255</strain>
    </source>
</reference>
<organism evidence="1 2">
    <name type="scientific">Haloechinothrix salitolerans</name>
    <dbReference type="NCBI Taxonomy" id="926830"/>
    <lineage>
        <taxon>Bacteria</taxon>
        <taxon>Bacillati</taxon>
        <taxon>Actinomycetota</taxon>
        <taxon>Actinomycetes</taxon>
        <taxon>Pseudonocardiales</taxon>
        <taxon>Pseudonocardiaceae</taxon>
        <taxon>Haloechinothrix</taxon>
    </lineage>
</organism>